<evidence type="ECO:0000259" key="5">
    <source>
        <dbReference type="Pfam" id="PF13870"/>
    </source>
</evidence>
<keyword evidence="7" id="KW-1185">Reference proteome</keyword>
<feature type="domain" description="CCDC113/CCDC96 coiled-coil" evidence="5">
    <location>
        <begin position="132"/>
        <end position="294"/>
    </location>
</feature>
<dbReference type="PANTHER" id="PTHR15654:SF1">
    <property type="entry name" value="COILED-COIL DOMAIN-CONTAINING PROTEIN 96"/>
    <property type="match status" value="1"/>
</dbReference>
<proteinExistence type="predicted"/>
<evidence type="ECO:0000256" key="3">
    <source>
        <dbReference type="ARBA" id="ARBA00023273"/>
    </source>
</evidence>
<evidence type="ECO:0000313" key="6">
    <source>
        <dbReference type="Ensembl" id="ENSENLP00000011348.1"/>
    </source>
</evidence>
<dbReference type="PANTHER" id="PTHR15654">
    <property type="entry name" value="COILED-COIL DOMAIN-CONTAINING PROTEIN 113-RELATED"/>
    <property type="match status" value="1"/>
</dbReference>
<dbReference type="AlphaFoldDB" id="A0A665TW52"/>
<evidence type="ECO:0000313" key="7">
    <source>
        <dbReference type="Proteomes" id="UP000472264"/>
    </source>
</evidence>
<reference evidence="6" key="3">
    <citation type="submission" date="2025-09" db="UniProtKB">
        <authorList>
            <consortium name="Ensembl"/>
        </authorList>
    </citation>
    <scope>IDENTIFICATION</scope>
</reference>
<evidence type="ECO:0000256" key="2">
    <source>
        <dbReference type="ARBA" id="ARBA00023054"/>
    </source>
</evidence>
<dbReference type="GO" id="GO:0036064">
    <property type="term" value="C:ciliary basal body"/>
    <property type="evidence" value="ECO:0007669"/>
    <property type="project" value="TreeGrafter"/>
</dbReference>
<name>A0A665TW52_ECHNA</name>
<reference evidence="6" key="2">
    <citation type="submission" date="2025-08" db="UniProtKB">
        <authorList>
            <consortium name="Ensembl"/>
        </authorList>
    </citation>
    <scope>IDENTIFICATION</scope>
</reference>
<evidence type="ECO:0000256" key="1">
    <source>
        <dbReference type="ARBA" id="ARBA00004138"/>
    </source>
</evidence>
<dbReference type="Proteomes" id="UP000472264">
    <property type="component" value="Chromosome 18"/>
</dbReference>
<dbReference type="GO" id="GO:0060271">
    <property type="term" value="P:cilium assembly"/>
    <property type="evidence" value="ECO:0007669"/>
    <property type="project" value="TreeGrafter"/>
</dbReference>
<gene>
    <name evidence="6" type="primary">cfap184</name>
</gene>
<dbReference type="Ensembl" id="ENSENLT00000011848.1">
    <property type="protein sequence ID" value="ENSENLP00000011348.1"/>
    <property type="gene ID" value="ENSENLG00000005480.1"/>
</dbReference>
<keyword evidence="3" id="KW-0966">Cell projection</keyword>
<sequence>MMCHVQIKELKEVTLVYPVSKSILLDGIEERLLFPASPSSLCLGTPEREPTAVDLLVAVPSPVITDFCARGEAFRAQLNIGAVRAAKPQVEDEWQELLALKQHTAVMALTQRLGKQAAQAKVESALVAEQLRQDELVKLRLQHIKLKIKIEGLEAELREREEDRRDPLQLQFQQLQAMRLEQRKLFEKQSEESSKLQTKIVSGLELLSNIKEKLFWDQMEVQCKREQLAEVEATVARKRDLLTRTKQAWNRLQKDNLRLKECRGLLGNRVLLQDFEKTVDASDHLEEEMENLKSWKAEITLKFLH</sequence>
<dbReference type="GO" id="GO:0005930">
    <property type="term" value="C:axoneme"/>
    <property type="evidence" value="ECO:0007669"/>
    <property type="project" value="TreeGrafter"/>
</dbReference>
<feature type="coiled-coil region" evidence="4">
    <location>
        <begin position="136"/>
        <end position="163"/>
    </location>
</feature>
<comment type="subcellular location">
    <subcellularLocation>
        <location evidence="1">Cell projection</location>
        <location evidence="1">Cilium</location>
    </subcellularLocation>
</comment>
<protein>
    <recommendedName>
        <fullName evidence="5">CCDC113/CCDC96 coiled-coil domain-containing protein</fullName>
    </recommendedName>
</protein>
<evidence type="ECO:0000256" key="4">
    <source>
        <dbReference type="SAM" id="Coils"/>
    </source>
</evidence>
<keyword evidence="2 4" id="KW-0175">Coiled coil</keyword>
<dbReference type="Pfam" id="PF13870">
    <property type="entry name" value="CCDC113_CCDC96_CC"/>
    <property type="match status" value="1"/>
</dbReference>
<organism evidence="6 7">
    <name type="scientific">Echeneis naucrates</name>
    <name type="common">Live sharksucker</name>
    <dbReference type="NCBI Taxonomy" id="173247"/>
    <lineage>
        <taxon>Eukaryota</taxon>
        <taxon>Metazoa</taxon>
        <taxon>Chordata</taxon>
        <taxon>Craniata</taxon>
        <taxon>Vertebrata</taxon>
        <taxon>Euteleostomi</taxon>
        <taxon>Actinopterygii</taxon>
        <taxon>Neopterygii</taxon>
        <taxon>Teleostei</taxon>
        <taxon>Neoteleostei</taxon>
        <taxon>Acanthomorphata</taxon>
        <taxon>Carangaria</taxon>
        <taxon>Carangiformes</taxon>
        <taxon>Echeneidae</taxon>
        <taxon>Echeneis</taxon>
    </lineage>
</organism>
<reference evidence="6" key="1">
    <citation type="submission" date="2021-04" db="EMBL/GenBank/DDBJ databases">
        <authorList>
            <consortium name="Wellcome Sanger Institute Data Sharing"/>
        </authorList>
    </citation>
    <scope>NUCLEOTIDE SEQUENCE [LARGE SCALE GENOMIC DNA]</scope>
</reference>
<dbReference type="InterPro" id="IPR025254">
    <property type="entry name" value="CCDC113/CCDC96_CC"/>
</dbReference>
<accession>A0A665TW52</accession>
<dbReference type="InterPro" id="IPR051885">
    <property type="entry name" value="CC_CF"/>
</dbReference>